<dbReference type="InterPro" id="IPR012337">
    <property type="entry name" value="RNaseH-like_sf"/>
</dbReference>
<dbReference type="InterPro" id="IPR035965">
    <property type="entry name" value="PAS-like_dom_sf"/>
</dbReference>
<evidence type="ECO:0000256" key="2">
    <source>
        <dbReference type="ARBA" id="ARBA00025483"/>
    </source>
</evidence>
<dbReference type="InterPro" id="IPR000014">
    <property type="entry name" value="PAS"/>
</dbReference>
<evidence type="ECO:0000259" key="7">
    <source>
        <dbReference type="PROSITE" id="PS50885"/>
    </source>
</evidence>
<proteinExistence type="predicted"/>
<dbReference type="SMART" id="SM00479">
    <property type="entry name" value="EXOIII"/>
    <property type="match status" value="1"/>
</dbReference>
<comment type="catalytic activity">
    <reaction evidence="4">
        <text>DNA(n) + a 2'-deoxyribonucleoside 5'-triphosphate = DNA(n+1) + diphosphate</text>
        <dbReference type="Rhea" id="RHEA:22508"/>
        <dbReference type="Rhea" id="RHEA-COMP:17339"/>
        <dbReference type="Rhea" id="RHEA-COMP:17340"/>
        <dbReference type="ChEBI" id="CHEBI:33019"/>
        <dbReference type="ChEBI" id="CHEBI:61560"/>
        <dbReference type="ChEBI" id="CHEBI:173112"/>
        <dbReference type="EC" id="2.7.7.7"/>
    </reaction>
</comment>
<dbReference type="EMBL" id="RXMA01000028">
    <property type="protein sequence ID" value="RTR16059.1"/>
    <property type="molecule type" value="Genomic_DNA"/>
</dbReference>
<feature type="region of interest" description="Disordered" evidence="5">
    <location>
        <begin position="1"/>
        <end position="23"/>
    </location>
</feature>
<keyword evidence="6" id="KW-1133">Transmembrane helix</keyword>
<organism evidence="8 9">
    <name type="scientific">Azospirillum griseum</name>
    <dbReference type="NCBI Taxonomy" id="2496639"/>
    <lineage>
        <taxon>Bacteria</taxon>
        <taxon>Pseudomonadati</taxon>
        <taxon>Pseudomonadota</taxon>
        <taxon>Alphaproteobacteria</taxon>
        <taxon>Rhodospirillales</taxon>
        <taxon>Azospirillaceae</taxon>
        <taxon>Azospirillum</taxon>
    </lineage>
</organism>
<feature type="transmembrane region" description="Helical" evidence="6">
    <location>
        <begin position="59"/>
        <end position="81"/>
    </location>
</feature>
<dbReference type="EC" id="2.7.7.7" evidence="1"/>
<comment type="function">
    <text evidence="2">DNA polymerase III is a complex, multichain enzyme responsible for most of the replicative synthesis in bacteria. The epsilon subunit contain the editing function and is a proofreading 3'-5' exonuclease.</text>
</comment>
<dbReference type="InterPro" id="IPR003660">
    <property type="entry name" value="HAMP_dom"/>
</dbReference>
<reference evidence="8 9" key="1">
    <citation type="submission" date="2018-12" db="EMBL/GenBank/DDBJ databases">
        <authorList>
            <person name="Yang Y."/>
        </authorList>
    </citation>
    <scope>NUCLEOTIDE SEQUENCE [LARGE SCALE GENOMIC DNA]</scope>
    <source>
        <strain evidence="8 9">L-25-5w-1</strain>
    </source>
</reference>
<evidence type="ECO:0000256" key="5">
    <source>
        <dbReference type="SAM" id="MobiDB-lite"/>
    </source>
</evidence>
<dbReference type="GO" id="GO:0005829">
    <property type="term" value="C:cytosol"/>
    <property type="evidence" value="ECO:0007669"/>
    <property type="project" value="TreeGrafter"/>
</dbReference>
<dbReference type="CDD" id="cd00130">
    <property type="entry name" value="PAS"/>
    <property type="match status" value="1"/>
</dbReference>
<dbReference type="PANTHER" id="PTHR30231:SF41">
    <property type="entry name" value="DNA POLYMERASE III SUBUNIT EPSILON"/>
    <property type="match status" value="1"/>
</dbReference>
<dbReference type="FunFam" id="3.30.420.10:FF:000045">
    <property type="entry name" value="3'-5' exonuclease DinG"/>
    <property type="match status" value="1"/>
</dbReference>
<gene>
    <name evidence="8" type="ORF">EJ903_21860</name>
</gene>
<name>A0A3S0KVD9_9PROT</name>
<dbReference type="SUPFAM" id="SSF55785">
    <property type="entry name" value="PYP-like sensor domain (PAS domain)"/>
    <property type="match status" value="1"/>
</dbReference>
<dbReference type="GO" id="GO:0003887">
    <property type="term" value="F:DNA-directed DNA polymerase activity"/>
    <property type="evidence" value="ECO:0007669"/>
    <property type="project" value="UniProtKB-EC"/>
</dbReference>
<keyword evidence="9" id="KW-1185">Reference proteome</keyword>
<dbReference type="CDD" id="cd06127">
    <property type="entry name" value="DEDDh"/>
    <property type="match status" value="1"/>
</dbReference>
<keyword evidence="6" id="KW-0472">Membrane</keyword>
<evidence type="ECO:0000313" key="9">
    <source>
        <dbReference type="Proteomes" id="UP000277007"/>
    </source>
</evidence>
<dbReference type="RefSeq" id="WP_126619453.1">
    <property type="nucleotide sequence ID" value="NZ_JBHUCY010000074.1"/>
</dbReference>
<dbReference type="OrthoDB" id="9804290at2"/>
<feature type="domain" description="HAMP" evidence="7">
    <location>
        <begin position="83"/>
        <end position="139"/>
    </location>
</feature>
<comment type="caution">
    <text evidence="8">The sequence shown here is derived from an EMBL/GenBank/DDBJ whole genome shotgun (WGS) entry which is preliminary data.</text>
</comment>
<dbReference type="NCBIfam" id="TIGR00573">
    <property type="entry name" value="dnaq"/>
    <property type="match status" value="1"/>
</dbReference>
<dbReference type="GO" id="GO:0003677">
    <property type="term" value="F:DNA binding"/>
    <property type="evidence" value="ECO:0007669"/>
    <property type="project" value="InterPro"/>
</dbReference>
<dbReference type="Gene3D" id="3.30.450.20">
    <property type="entry name" value="PAS domain"/>
    <property type="match status" value="1"/>
</dbReference>
<evidence type="ECO:0000313" key="8">
    <source>
        <dbReference type="EMBL" id="RTR16059.1"/>
    </source>
</evidence>
<dbReference type="PANTHER" id="PTHR30231">
    <property type="entry name" value="DNA POLYMERASE III SUBUNIT EPSILON"/>
    <property type="match status" value="1"/>
</dbReference>
<comment type="subunit">
    <text evidence="3">DNA polymerase III contains a core (composed of alpha, epsilon and theta chains) that associates with a tau subunit. This core dimerizes to form the POLIII' complex. PolIII' associates with the gamma complex (composed of gamma, delta, delta', psi and chi chains) and with the beta chain to form the complete DNA polymerase III complex.</text>
</comment>
<protein>
    <recommendedName>
        <fullName evidence="1">DNA-directed DNA polymerase</fullName>
        <ecNumber evidence="1">2.7.7.7</ecNumber>
    </recommendedName>
</protein>
<keyword evidence="6" id="KW-0812">Transmembrane</keyword>
<accession>A0A3S0KVD9</accession>
<evidence type="ECO:0000256" key="1">
    <source>
        <dbReference type="ARBA" id="ARBA00012417"/>
    </source>
</evidence>
<dbReference type="GO" id="GO:0016020">
    <property type="term" value="C:membrane"/>
    <property type="evidence" value="ECO:0007669"/>
    <property type="project" value="InterPro"/>
</dbReference>
<dbReference type="InterPro" id="IPR006054">
    <property type="entry name" value="DnaQ"/>
</dbReference>
<sequence>MSLPATGTASSAPNAAPPAPSPPPRRMAPLVFRLVGGGLVALSIGLTTVVRDSGAADPLLTYAIVMTGAIAAGVWGLWLAVDRWLLRAAETLSREAGLIAHGNAEGAVGGRVPLARYGDLQPIARAVNDLSDKLAQMRRDVARTVADSTAKAEEQKGRLAAVLRDLHEGVIVCNTRHQVLLYNQTALDILHLTGDLGLGRSLLHVLVAEPVAHTLERLTLRVREGRHVDHEHGTTAQFIGSTTDGRILLAGRMSAILADPPADAGEPPTITGYVLTLSDATRELAALGQRDALLREATEGFRAPIANLRAAVETLYDNPDLGPADRAAFESAMMESTEALSQRLETVTSAYRSVVAGSWPMSDIHSNNLITLVRHRVGADAATGVTLTGLPQWVHGDSYTLVVLFGHLIGSVHALTGATAFDLSAESGDRWVYLDLVWPGSPIPSATLDGWLDQPLPGGLGGLTVGDVLQHHRSTVWCEPVPDRAGFARLRVPLPPAQSPPAAHTLLKPSARPEFFDFGLLHQPLVTSELGRTPLDRLHYVVFDTETTGLSPSTGDEIIQIAAVRVVGGRILTGETFNALVNPQRPIPAESIPFHGITDGMVADKPTVDKVLPGFRAFVSGAVMVAHNAAFDLKFLKMKERASGVRFDGPVLDTMLLSRMLLGNDGDHTLDGIAERLGIAVVDRHTALGDSLVTAAVFLRMVEMLRDRNITTLDDAIRGANILVELAARERAF</sequence>
<dbReference type="InterPro" id="IPR013520">
    <property type="entry name" value="Ribonucl_H"/>
</dbReference>
<dbReference type="GO" id="GO:0045004">
    <property type="term" value="P:DNA replication proofreading"/>
    <property type="evidence" value="ECO:0007669"/>
    <property type="project" value="TreeGrafter"/>
</dbReference>
<evidence type="ECO:0000256" key="3">
    <source>
        <dbReference type="ARBA" id="ARBA00026073"/>
    </source>
</evidence>
<dbReference type="Gene3D" id="3.30.420.10">
    <property type="entry name" value="Ribonuclease H-like superfamily/Ribonuclease H"/>
    <property type="match status" value="1"/>
</dbReference>
<dbReference type="SUPFAM" id="SSF53098">
    <property type="entry name" value="Ribonuclease H-like"/>
    <property type="match status" value="1"/>
</dbReference>
<dbReference type="GO" id="GO:0007165">
    <property type="term" value="P:signal transduction"/>
    <property type="evidence" value="ECO:0007669"/>
    <property type="project" value="InterPro"/>
</dbReference>
<dbReference type="AlphaFoldDB" id="A0A3S0KVD9"/>
<feature type="compositionally biased region" description="Low complexity" evidence="5">
    <location>
        <begin position="1"/>
        <end position="14"/>
    </location>
</feature>
<feature type="transmembrane region" description="Helical" evidence="6">
    <location>
        <begin position="30"/>
        <end position="50"/>
    </location>
</feature>
<evidence type="ECO:0000256" key="4">
    <source>
        <dbReference type="ARBA" id="ARBA00049244"/>
    </source>
</evidence>
<dbReference type="Proteomes" id="UP000277007">
    <property type="component" value="Unassembled WGS sequence"/>
</dbReference>
<dbReference type="InterPro" id="IPR036397">
    <property type="entry name" value="RNaseH_sf"/>
</dbReference>
<dbReference type="Pfam" id="PF00929">
    <property type="entry name" value="RNase_T"/>
    <property type="match status" value="1"/>
</dbReference>
<dbReference type="SMART" id="SM00091">
    <property type="entry name" value="PAS"/>
    <property type="match status" value="1"/>
</dbReference>
<evidence type="ECO:0000256" key="6">
    <source>
        <dbReference type="SAM" id="Phobius"/>
    </source>
</evidence>
<dbReference type="PROSITE" id="PS50885">
    <property type="entry name" value="HAMP"/>
    <property type="match status" value="1"/>
</dbReference>
<dbReference type="GO" id="GO:0008408">
    <property type="term" value="F:3'-5' exonuclease activity"/>
    <property type="evidence" value="ECO:0007669"/>
    <property type="project" value="TreeGrafter"/>
</dbReference>